<feature type="transmembrane region" description="Helical" evidence="3">
    <location>
        <begin position="12"/>
        <end position="36"/>
    </location>
</feature>
<feature type="compositionally biased region" description="Low complexity" evidence="2">
    <location>
        <begin position="387"/>
        <end position="490"/>
    </location>
</feature>
<protein>
    <recommendedName>
        <fullName evidence="1">Signal peptidase I</fullName>
        <ecNumber evidence="1">3.4.21.89</ecNumber>
    </recommendedName>
</protein>
<dbReference type="InterPro" id="IPR001733">
    <property type="entry name" value="Peptidase_S26B"/>
</dbReference>
<evidence type="ECO:0000256" key="1">
    <source>
        <dbReference type="NCBIfam" id="TIGR02228"/>
    </source>
</evidence>
<evidence type="ECO:0000313" key="5">
    <source>
        <dbReference type="Proteomes" id="UP000198677"/>
    </source>
</evidence>
<dbReference type="EMBL" id="FOAW01000015">
    <property type="protein sequence ID" value="SEL81958.1"/>
    <property type="molecule type" value="Genomic_DNA"/>
</dbReference>
<evidence type="ECO:0000256" key="2">
    <source>
        <dbReference type="SAM" id="MobiDB-lite"/>
    </source>
</evidence>
<feature type="region of interest" description="Disordered" evidence="2">
    <location>
        <begin position="369"/>
        <end position="496"/>
    </location>
</feature>
<dbReference type="GO" id="GO:0009003">
    <property type="term" value="F:signal peptidase activity"/>
    <property type="evidence" value="ECO:0007669"/>
    <property type="project" value="UniProtKB-EC"/>
</dbReference>
<organism evidence="4 5">
    <name type="scientific">Rhodococcus maanshanensis</name>
    <dbReference type="NCBI Taxonomy" id="183556"/>
    <lineage>
        <taxon>Bacteria</taxon>
        <taxon>Bacillati</taxon>
        <taxon>Actinomycetota</taxon>
        <taxon>Actinomycetes</taxon>
        <taxon>Mycobacteriales</taxon>
        <taxon>Nocardiaceae</taxon>
        <taxon>Rhodococcus</taxon>
    </lineage>
</organism>
<sequence length="581" mass="58729">MKSDRGRTGREIALNVGAIAGLICVLAAAASFFFGIKPLIFRSGSMSPEITTGSLALSHNVPASDLAVGDVVSVLNEQGTRITHRVKEIVSSNGDTSVLILKGDANKDADISPYTVAEADRVFFSLPGLGYAVAWLSSPLAIFLGGAFVGGLMVVAFRPASGRRDDDEDSGTGGGTPGAHEEIEQPVTHAHSEFEAPTEQFHTPRFSLRSRMPARTLMAAGALGLTALVGMTAGTSAAFTDTAGAASSFASRSTLVPAPQYLGCSTWGGNSGQTLSWKHLGPGYTYQVQLINAYSSTVAPSIPANKGDTVTLNISTYNNIYKTAATSYVEVRTIRNGVTGTSWIGERIYSSTIWSAWCNGAHTGGGDQTSFAAPSGGGTDTMAARMAAPAPSTTAPSTTTATSTTATSTTATSTSAAPTTTSTTTPSTSAAAATTTTTAPTTTTAAAPTATTAPTTTPAEKSTTTAESTTTTPAPATTTEEVAAAPEAPSGELAMGNASASGKYAAAVSGTSATITDKSGAQVFSTTVGKKAVVQWAADSDQLWIVDGSKLSVVDAATGSQKDVDPSSAAVPAEVAALVAK</sequence>
<reference evidence="5" key="1">
    <citation type="submission" date="2016-10" db="EMBL/GenBank/DDBJ databases">
        <authorList>
            <person name="Varghese N."/>
            <person name="Submissions S."/>
        </authorList>
    </citation>
    <scope>NUCLEOTIDE SEQUENCE [LARGE SCALE GENOMIC DNA]</scope>
    <source>
        <strain evidence="5">DSM 44675</strain>
    </source>
</reference>
<dbReference type="Proteomes" id="UP000198677">
    <property type="component" value="Unassembled WGS sequence"/>
</dbReference>
<keyword evidence="3" id="KW-0812">Transmembrane</keyword>
<keyword evidence="3" id="KW-0472">Membrane</keyword>
<proteinExistence type="predicted"/>
<dbReference type="CDD" id="cd06462">
    <property type="entry name" value="Peptidase_S24_S26"/>
    <property type="match status" value="1"/>
</dbReference>
<dbReference type="GO" id="GO:0006465">
    <property type="term" value="P:signal peptide processing"/>
    <property type="evidence" value="ECO:0007669"/>
    <property type="project" value="UniProtKB-UniRule"/>
</dbReference>
<keyword evidence="5" id="KW-1185">Reference proteome</keyword>
<dbReference type="GO" id="GO:0004252">
    <property type="term" value="F:serine-type endopeptidase activity"/>
    <property type="evidence" value="ECO:0007669"/>
    <property type="project" value="UniProtKB-UniRule"/>
</dbReference>
<accession>A0A1H7TB96</accession>
<feature type="transmembrane region" description="Helical" evidence="3">
    <location>
        <begin position="217"/>
        <end position="239"/>
    </location>
</feature>
<evidence type="ECO:0000256" key="3">
    <source>
        <dbReference type="SAM" id="Phobius"/>
    </source>
</evidence>
<feature type="region of interest" description="Disordered" evidence="2">
    <location>
        <begin position="161"/>
        <end position="181"/>
    </location>
</feature>
<dbReference type="AlphaFoldDB" id="A0A1H7TB96"/>
<gene>
    <name evidence="4" type="ORF">SAMN05444583_11565</name>
</gene>
<feature type="transmembrane region" description="Helical" evidence="3">
    <location>
        <begin position="132"/>
        <end position="157"/>
    </location>
</feature>
<dbReference type="EC" id="3.4.21.89" evidence="1"/>
<keyword evidence="3" id="KW-1133">Transmembrane helix</keyword>
<evidence type="ECO:0000313" key="4">
    <source>
        <dbReference type="EMBL" id="SEL81958.1"/>
    </source>
</evidence>
<dbReference type="GO" id="GO:0016020">
    <property type="term" value="C:membrane"/>
    <property type="evidence" value="ECO:0007669"/>
    <property type="project" value="UniProtKB-UniRule"/>
</dbReference>
<dbReference type="NCBIfam" id="TIGR02228">
    <property type="entry name" value="sigpep_I_arch"/>
    <property type="match status" value="1"/>
</dbReference>
<dbReference type="RefSeq" id="WP_072750674.1">
    <property type="nucleotide sequence ID" value="NZ_FOAW01000015.1"/>
</dbReference>
<name>A0A1H7TB96_9NOCA</name>